<accession>A0AAI9X4M3</accession>
<dbReference type="Proteomes" id="UP001227192">
    <property type="component" value="Unassembled WGS sequence"/>
</dbReference>
<dbReference type="AlphaFoldDB" id="A0AAI9X4M3"/>
<sequence>MWCYYIFIDMKCLYTSDVFFLSDRIFPPIPIVKVYICFPLFSLHLPILFSLSSPFSFSFLRLTLLLPFIYNYNNSFAPEQATSYQQALAKIPEAEKVLRTTTYLDLDPNAKGN</sequence>
<comment type="caution">
    <text evidence="1">The sequence shown here is derived from an EMBL/GenBank/DDBJ whole genome shotgun (WGS) entry which is preliminary data.</text>
</comment>
<dbReference type="EMBL" id="LACB01000404">
    <property type="protein sequence ID" value="KAJ9483705.1"/>
    <property type="molecule type" value="Genomic_DNA"/>
</dbReference>
<keyword evidence="2" id="KW-1185">Reference proteome</keyword>
<name>A0AAI9X4M3_PENTH</name>
<evidence type="ECO:0000313" key="1">
    <source>
        <dbReference type="EMBL" id="KAJ9483705.1"/>
    </source>
</evidence>
<reference evidence="1" key="1">
    <citation type="submission" date="2015-06" db="EMBL/GenBank/DDBJ databases">
        <authorList>
            <person name="Nguyen H."/>
        </authorList>
    </citation>
    <scope>NUCLEOTIDE SEQUENCE</scope>
    <source>
        <strain evidence="1">DAOM 180753</strain>
    </source>
</reference>
<reference evidence="1" key="2">
    <citation type="journal article" date="2016" name="Fungal Biol.">
        <title>Ochratoxin A production by Penicillium thymicola.</title>
        <authorList>
            <person name="Nguyen H.D.T."/>
            <person name="McMullin D.R."/>
            <person name="Ponomareva E."/>
            <person name="Riley R."/>
            <person name="Pomraning K.R."/>
            <person name="Baker S.E."/>
            <person name="Seifert K.A."/>
        </authorList>
    </citation>
    <scope>NUCLEOTIDE SEQUENCE</scope>
    <source>
        <strain evidence="1">DAOM 180753</strain>
    </source>
</reference>
<gene>
    <name evidence="1" type="ORF">VN97_g9691</name>
</gene>
<proteinExistence type="predicted"/>
<evidence type="ECO:0000313" key="2">
    <source>
        <dbReference type="Proteomes" id="UP001227192"/>
    </source>
</evidence>
<organism evidence="1 2">
    <name type="scientific">Penicillium thymicola</name>
    <dbReference type="NCBI Taxonomy" id="293382"/>
    <lineage>
        <taxon>Eukaryota</taxon>
        <taxon>Fungi</taxon>
        <taxon>Dikarya</taxon>
        <taxon>Ascomycota</taxon>
        <taxon>Pezizomycotina</taxon>
        <taxon>Eurotiomycetes</taxon>
        <taxon>Eurotiomycetidae</taxon>
        <taxon>Eurotiales</taxon>
        <taxon>Aspergillaceae</taxon>
        <taxon>Penicillium</taxon>
    </lineage>
</organism>
<protein>
    <submittedName>
        <fullName evidence="1">Uncharacterized protein</fullName>
    </submittedName>
</protein>